<dbReference type="AlphaFoldDB" id="A0A2I0JHK6"/>
<gene>
    <name evidence="2" type="ORF">CRG98_023864</name>
</gene>
<keyword evidence="3" id="KW-1185">Reference proteome</keyword>
<comment type="caution">
    <text evidence="2">The sequence shown here is derived from an EMBL/GenBank/DDBJ whole genome shotgun (WGS) entry which is preliminary data.</text>
</comment>
<sequence length="115" mass="12510">MYSNCSGLWGFTGRTQVAHGQSTKSMAVGRGSGELKEDEEQQQTTMTTTSGAQGSEAYREDERKVYGPECGLSSEPACALLDRAAWEYPPSRGCVTDTHEKESPLPVYDPKVEGQ</sequence>
<evidence type="ECO:0000313" key="2">
    <source>
        <dbReference type="EMBL" id="PKI55732.1"/>
    </source>
</evidence>
<evidence type="ECO:0000256" key="1">
    <source>
        <dbReference type="SAM" id="MobiDB-lite"/>
    </source>
</evidence>
<feature type="region of interest" description="Disordered" evidence="1">
    <location>
        <begin position="91"/>
        <end position="115"/>
    </location>
</feature>
<feature type="region of interest" description="Disordered" evidence="1">
    <location>
        <begin position="16"/>
        <end position="61"/>
    </location>
</feature>
<name>A0A2I0JHK6_PUNGR</name>
<organism evidence="2 3">
    <name type="scientific">Punica granatum</name>
    <name type="common">Pomegranate</name>
    <dbReference type="NCBI Taxonomy" id="22663"/>
    <lineage>
        <taxon>Eukaryota</taxon>
        <taxon>Viridiplantae</taxon>
        <taxon>Streptophyta</taxon>
        <taxon>Embryophyta</taxon>
        <taxon>Tracheophyta</taxon>
        <taxon>Spermatophyta</taxon>
        <taxon>Magnoliopsida</taxon>
        <taxon>eudicotyledons</taxon>
        <taxon>Gunneridae</taxon>
        <taxon>Pentapetalae</taxon>
        <taxon>rosids</taxon>
        <taxon>malvids</taxon>
        <taxon>Myrtales</taxon>
        <taxon>Lythraceae</taxon>
        <taxon>Punica</taxon>
    </lineage>
</organism>
<feature type="compositionally biased region" description="Polar residues" evidence="1">
    <location>
        <begin position="16"/>
        <end position="25"/>
    </location>
</feature>
<accession>A0A2I0JHK6</accession>
<proteinExistence type="predicted"/>
<reference evidence="2 3" key="1">
    <citation type="submission" date="2017-11" db="EMBL/GenBank/DDBJ databases">
        <title>De-novo sequencing of pomegranate (Punica granatum L.) genome.</title>
        <authorList>
            <person name="Akparov Z."/>
            <person name="Amiraslanov A."/>
            <person name="Hajiyeva S."/>
            <person name="Abbasov M."/>
            <person name="Kaur K."/>
            <person name="Hamwieh A."/>
            <person name="Solovyev V."/>
            <person name="Salamov A."/>
            <person name="Braich B."/>
            <person name="Kosarev P."/>
            <person name="Mahmoud A."/>
            <person name="Hajiyev E."/>
            <person name="Babayeva S."/>
            <person name="Izzatullayeva V."/>
            <person name="Mammadov A."/>
            <person name="Mammadov A."/>
            <person name="Sharifova S."/>
            <person name="Ojaghi J."/>
            <person name="Eynullazada K."/>
            <person name="Bayramov B."/>
            <person name="Abdulazimova A."/>
            <person name="Shahmuradov I."/>
        </authorList>
    </citation>
    <scope>NUCLEOTIDE SEQUENCE [LARGE SCALE GENOMIC DNA]</scope>
    <source>
        <strain evidence="3">cv. AG2017</strain>
        <tissue evidence="2">Leaf</tissue>
    </source>
</reference>
<evidence type="ECO:0000313" key="3">
    <source>
        <dbReference type="Proteomes" id="UP000233551"/>
    </source>
</evidence>
<dbReference type="Proteomes" id="UP000233551">
    <property type="component" value="Unassembled WGS sequence"/>
</dbReference>
<dbReference type="EMBL" id="PGOL01001680">
    <property type="protein sequence ID" value="PKI55732.1"/>
    <property type="molecule type" value="Genomic_DNA"/>
</dbReference>
<protein>
    <submittedName>
        <fullName evidence="2">Uncharacterized protein</fullName>
    </submittedName>
</protein>